<organism evidence="3 4">
    <name type="scientific">Hymenobacter arizonensis</name>
    <name type="common">Siccationidurans arizonensis</name>
    <dbReference type="NCBI Taxonomy" id="1227077"/>
    <lineage>
        <taxon>Bacteria</taxon>
        <taxon>Pseudomonadati</taxon>
        <taxon>Bacteroidota</taxon>
        <taxon>Cytophagia</taxon>
        <taxon>Cytophagales</taxon>
        <taxon>Hymenobacteraceae</taxon>
        <taxon>Hymenobacter</taxon>
    </lineage>
</organism>
<protein>
    <submittedName>
        <fullName evidence="3">Transglutaminase-like superfamily protein</fullName>
    </submittedName>
</protein>
<sequence>MRYPLPSFVCLLLLLGLATATPAQTWQMPNTDLGVPKPQGPRIPTPGNLMEDQQARTRAQNQANMDEVERYNTRQAAGGGDRRLSGVQADIDQFERQRREQAEFNTQFEARNKPQYEAGYQVLADMLAGRRPASLPLAVFVVENSYAAGELSYATFKAELDELATICRGLTGTDTSSTARFMALHRLMTDTVQVSYAGKVVSKHLPYRYDFEDFRGEQDYRKMFVTKLLRTNTGQCHSMPLLYKMLADRLGVKTYISMAPNHTFISVKDARGALYRYETTNGHFTTDAFYMSSGYIKAGALKQRTYLDTLTLRENLACQLVDLASGYEHYYGYDEFVKKCADLALKYYPQGIQARILAHNVALARFVKPWKAAGQPSPEVARTLPQLKPYMAEVERWNRALAEVGFEEMPKEQYDRWLNALEQEKARLASQQAAARFAPTAAK</sequence>
<evidence type="ECO:0000313" key="3">
    <source>
        <dbReference type="EMBL" id="SFQ84190.1"/>
    </source>
</evidence>
<reference evidence="4" key="1">
    <citation type="submission" date="2016-10" db="EMBL/GenBank/DDBJ databases">
        <authorList>
            <person name="Varghese N."/>
            <person name="Submissions S."/>
        </authorList>
    </citation>
    <scope>NUCLEOTIDE SEQUENCE [LARGE SCALE GENOMIC DNA]</scope>
    <source>
        <strain evidence="4">OR362-8,ATCC BAA-1266,JCM 13504</strain>
    </source>
</reference>
<proteinExistence type="predicted"/>
<feature type="chain" id="PRO_5011745386" evidence="2">
    <location>
        <begin position="26"/>
        <end position="443"/>
    </location>
</feature>
<evidence type="ECO:0000313" key="4">
    <source>
        <dbReference type="Proteomes" id="UP000199029"/>
    </source>
</evidence>
<dbReference type="RefSeq" id="WP_143080464.1">
    <property type="nucleotide sequence ID" value="NZ_FOXS01000015.1"/>
</dbReference>
<dbReference type="STRING" id="1227077.SAMN04515668_5084"/>
<keyword evidence="4" id="KW-1185">Reference proteome</keyword>
<accession>A0A1I6BTF0</accession>
<feature type="signal peptide" evidence="2">
    <location>
        <begin position="1"/>
        <end position="25"/>
    </location>
</feature>
<name>A0A1I6BTF0_HYMAR</name>
<dbReference type="OrthoDB" id="1041391at2"/>
<dbReference type="AlphaFoldDB" id="A0A1I6BTF0"/>
<dbReference type="EMBL" id="FOXS01000015">
    <property type="protein sequence ID" value="SFQ84190.1"/>
    <property type="molecule type" value="Genomic_DNA"/>
</dbReference>
<dbReference type="Proteomes" id="UP000199029">
    <property type="component" value="Unassembled WGS sequence"/>
</dbReference>
<keyword evidence="2" id="KW-0732">Signal</keyword>
<gene>
    <name evidence="3" type="ORF">SAMN04515668_5084</name>
</gene>
<evidence type="ECO:0000256" key="1">
    <source>
        <dbReference type="SAM" id="MobiDB-lite"/>
    </source>
</evidence>
<evidence type="ECO:0000256" key="2">
    <source>
        <dbReference type="SAM" id="SignalP"/>
    </source>
</evidence>
<feature type="region of interest" description="Disordered" evidence="1">
    <location>
        <begin position="28"/>
        <end position="49"/>
    </location>
</feature>